<evidence type="ECO:0000313" key="2">
    <source>
        <dbReference type="Proteomes" id="UP000807469"/>
    </source>
</evidence>
<dbReference type="AlphaFoldDB" id="A0A9P5Z7I9"/>
<protein>
    <submittedName>
        <fullName evidence="1">Uncharacterized protein</fullName>
    </submittedName>
</protein>
<keyword evidence="2" id="KW-1185">Reference proteome</keyword>
<dbReference type="Proteomes" id="UP000807469">
    <property type="component" value="Unassembled WGS sequence"/>
</dbReference>
<accession>A0A9P5Z7I9</accession>
<gene>
    <name evidence="1" type="ORF">BDN70DRAFT_971049</name>
</gene>
<name>A0A9P5Z7I9_9AGAR</name>
<dbReference type="EMBL" id="MU155170">
    <property type="protein sequence ID" value="KAF9482068.1"/>
    <property type="molecule type" value="Genomic_DNA"/>
</dbReference>
<proteinExistence type="predicted"/>
<dbReference type="OrthoDB" id="20872at2759"/>
<evidence type="ECO:0000313" key="1">
    <source>
        <dbReference type="EMBL" id="KAF9482068.1"/>
    </source>
</evidence>
<comment type="caution">
    <text evidence="1">The sequence shown here is derived from an EMBL/GenBank/DDBJ whole genome shotgun (WGS) entry which is preliminary data.</text>
</comment>
<sequence length="237" mass="27213">MPMIHATTSVELEQENRARSTHASVIARNGATELLGALEKFVSAMIHTYHRQIYLNNTLREDNPTTPPKFEDKSSTLVRAANQHEDTTDENENQKSMHKLLGSLRQHVFNNMPIRLLRFNAIAGELKIELVERGSIYDYLASILQQKSTLDEFLSDIEQEVWWYEGDRKFAEEKVVNRWVSKTARYAILSHTWLRDAPGEVTYANWTKASIDISKPGYQKLVNFCKTATQYHGLTLG</sequence>
<reference evidence="1" key="1">
    <citation type="submission" date="2020-11" db="EMBL/GenBank/DDBJ databases">
        <authorList>
            <consortium name="DOE Joint Genome Institute"/>
            <person name="Ahrendt S."/>
            <person name="Riley R."/>
            <person name="Andreopoulos W."/>
            <person name="Labutti K."/>
            <person name="Pangilinan J."/>
            <person name="Ruiz-Duenas F.J."/>
            <person name="Barrasa J.M."/>
            <person name="Sanchez-Garcia M."/>
            <person name="Camarero S."/>
            <person name="Miyauchi S."/>
            <person name="Serrano A."/>
            <person name="Linde D."/>
            <person name="Babiker R."/>
            <person name="Drula E."/>
            <person name="Ayuso-Fernandez I."/>
            <person name="Pacheco R."/>
            <person name="Padilla G."/>
            <person name="Ferreira P."/>
            <person name="Barriuso J."/>
            <person name="Kellner H."/>
            <person name="Castanera R."/>
            <person name="Alfaro M."/>
            <person name="Ramirez L."/>
            <person name="Pisabarro A.G."/>
            <person name="Kuo A."/>
            <person name="Tritt A."/>
            <person name="Lipzen A."/>
            <person name="He G."/>
            <person name="Yan M."/>
            <person name="Ng V."/>
            <person name="Cullen D."/>
            <person name="Martin F."/>
            <person name="Rosso M.-N."/>
            <person name="Henrissat B."/>
            <person name="Hibbett D."/>
            <person name="Martinez A.T."/>
            <person name="Grigoriev I.V."/>
        </authorList>
    </citation>
    <scope>NUCLEOTIDE SEQUENCE</scope>
    <source>
        <strain evidence="1">CIRM-BRFM 674</strain>
    </source>
</reference>
<organism evidence="1 2">
    <name type="scientific">Pholiota conissans</name>
    <dbReference type="NCBI Taxonomy" id="109636"/>
    <lineage>
        <taxon>Eukaryota</taxon>
        <taxon>Fungi</taxon>
        <taxon>Dikarya</taxon>
        <taxon>Basidiomycota</taxon>
        <taxon>Agaricomycotina</taxon>
        <taxon>Agaricomycetes</taxon>
        <taxon>Agaricomycetidae</taxon>
        <taxon>Agaricales</taxon>
        <taxon>Agaricineae</taxon>
        <taxon>Strophariaceae</taxon>
        <taxon>Pholiota</taxon>
    </lineage>
</organism>